<dbReference type="EMBL" id="REGN01000719">
    <property type="protein sequence ID" value="RNA39674.1"/>
    <property type="molecule type" value="Genomic_DNA"/>
</dbReference>
<evidence type="ECO:0000313" key="1">
    <source>
        <dbReference type="EMBL" id="RNA39674.1"/>
    </source>
</evidence>
<keyword evidence="2" id="KW-1185">Reference proteome</keyword>
<gene>
    <name evidence="1" type="ORF">BpHYR1_022100</name>
</gene>
<protein>
    <submittedName>
        <fullName evidence="1">Uncharacterized protein</fullName>
    </submittedName>
</protein>
<comment type="caution">
    <text evidence="1">The sequence shown here is derived from an EMBL/GenBank/DDBJ whole genome shotgun (WGS) entry which is preliminary data.</text>
</comment>
<name>A0A3M7SV25_BRAPC</name>
<sequence>MLATTNCQALAKVMRYALLNACHQFRLHLKQEPCGQKSCLNNKKSEWSLCLENYLFIMKRFELIAHKVLGLIRDIFDIKKKTSIKFLWLCNKTSLIKLLIAQLKISSKYNKNADFRNNSNATFLVRSSCCDTLTRMFELVTVLWQCGTVASISIEFV</sequence>
<dbReference type="AlphaFoldDB" id="A0A3M7SV25"/>
<evidence type="ECO:0000313" key="2">
    <source>
        <dbReference type="Proteomes" id="UP000276133"/>
    </source>
</evidence>
<proteinExistence type="predicted"/>
<organism evidence="1 2">
    <name type="scientific">Brachionus plicatilis</name>
    <name type="common">Marine rotifer</name>
    <name type="synonym">Brachionus muelleri</name>
    <dbReference type="NCBI Taxonomy" id="10195"/>
    <lineage>
        <taxon>Eukaryota</taxon>
        <taxon>Metazoa</taxon>
        <taxon>Spiralia</taxon>
        <taxon>Gnathifera</taxon>
        <taxon>Rotifera</taxon>
        <taxon>Eurotatoria</taxon>
        <taxon>Monogononta</taxon>
        <taxon>Pseudotrocha</taxon>
        <taxon>Ploima</taxon>
        <taxon>Brachionidae</taxon>
        <taxon>Brachionus</taxon>
    </lineage>
</organism>
<reference evidence="1 2" key="1">
    <citation type="journal article" date="2018" name="Sci. Rep.">
        <title>Genomic signatures of local adaptation to the degree of environmental predictability in rotifers.</title>
        <authorList>
            <person name="Franch-Gras L."/>
            <person name="Hahn C."/>
            <person name="Garcia-Roger E.M."/>
            <person name="Carmona M.J."/>
            <person name="Serra M."/>
            <person name="Gomez A."/>
        </authorList>
    </citation>
    <scope>NUCLEOTIDE SEQUENCE [LARGE SCALE GENOMIC DNA]</scope>
    <source>
        <strain evidence="1">HYR1</strain>
    </source>
</reference>
<dbReference type="Proteomes" id="UP000276133">
    <property type="component" value="Unassembled WGS sequence"/>
</dbReference>
<accession>A0A3M7SV25</accession>